<organism evidence="3 4">
    <name type="scientific">Enterobacter cancerogenus</name>
    <dbReference type="NCBI Taxonomy" id="69218"/>
    <lineage>
        <taxon>Bacteria</taxon>
        <taxon>Pseudomonadati</taxon>
        <taxon>Pseudomonadota</taxon>
        <taxon>Gammaproteobacteria</taxon>
        <taxon>Enterobacterales</taxon>
        <taxon>Enterobacteriaceae</taxon>
        <taxon>Enterobacter</taxon>
        <taxon>Enterobacter cloacae complex</taxon>
    </lineage>
</organism>
<dbReference type="InterPro" id="IPR018389">
    <property type="entry name" value="DctP_fam"/>
</dbReference>
<sequence>MKHQGLAAFVYATFSLLSAFPATASAEKILRYTDHEPYGNMRTQFIKQVFFREIEKESQGRLKIDAHWNGEISSSYNALRTLSQGKEADIGIVVPEYTAEQLPLHQIFKSFPLGPDNGDAQVTFFHRVFGQHPQFAQELEQNNLVNLQFFLGYPVGFFTRQPGVKLSQLEGTTWRTASFWHQSFLRNAGATTVAMPWNDNITDALRAGQLNGLMVNLDSGYDIHAQREAPYIYSSPALWLGHVYLLVMNKDTWNAMSGQDREAIYRAANITEKQLGATLDKGLASLTATLEKEGAQFHLLSRGELEKWQRVTQYQAVQREWVIQQERKGYADAGTLMREVSQLLEGSARKQP</sequence>
<dbReference type="PANTHER" id="PTHR33376:SF15">
    <property type="entry name" value="BLL6794 PROTEIN"/>
    <property type="match status" value="1"/>
</dbReference>
<proteinExistence type="predicted"/>
<gene>
    <name evidence="3" type="ORF">NCTC12126_04310</name>
</gene>
<dbReference type="AlphaFoldDB" id="A0A484Z452"/>
<feature type="signal peptide" evidence="2">
    <location>
        <begin position="1"/>
        <end position="24"/>
    </location>
</feature>
<keyword evidence="1 2" id="KW-0732">Signal</keyword>
<evidence type="ECO:0000313" key="4">
    <source>
        <dbReference type="Proteomes" id="UP000351155"/>
    </source>
</evidence>
<dbReference type="Gene3D" id="3.40.190.170">
    <property type="entry name" value="Bacterial extracellular solute-binding protein, family 7"/>
    <property type="match status" value="1"/>
</dbReference>
<dbReference type="GO" id="GO:0055085">
    <property type="term" value="P:transmembrane transport"/>
    <property type="evidence" value="ECO:0007669"/>
    <property type="project" value="InterPro"/>
</dbReference>
<evidence type="ECO:0000256" key="1">
    <source>
        <dbReference type="ARBA" id="ARBA00022729"/>
    </source>
</evidence>
<feature type="chain" id="PRO_5019731293" evidence="2">
    <location>
        <begin position="25"/>
        <end position="352"/>
    </location>
</feature>
<reference evidence="3 4" key="1">
    <citation type="submission" date="2019-03" db="EMBL/GenBank/DDBJ databases">
        <authorList>
            <consortium name="Pathogen Informatics"/>
        </authorList>
    </citation>
    <scope>NUCLEOTIDE SEQUENCE [LARGE SCALE GENOMIC DNA]</scope>
    <source>
        <strain evidence="3 4">NCTC12126</strain>
    </source>
</reference>
<evidence type="ECO:0000256" key="2">
    <source>
        <dbReference type="SAM" id="SignalP"/>
    </source>
</evidence>
<dbReference type="NCBIfam" id="NF037995">
    <property type="entry name" value="TRAP_S1"/>
    <property type="match status" value="1"/>
</dbReference>
<name>A0A484Z452_9ENTR</name>
<dbReference type="InterPro" id="IPR038404">
    <property type="entry name" value="TRAP_DctP_sf"/>
</dbReference>
<evidence type="ECO:0000313" key="3">
    <source>
        <dbReference type="EMBL" id="VFS40849.1"/>
    </source>
</evidence>
<dbReference type="Pfam" id="PF03480">
    <property type="entry name" value="DctP"/>
    <property type="match status" value="1"/>
</dbReference>
<dbReference type="Proteomes" id="UP000351155">
    <property type="component" value="Unassembled WGS sequence"/>
</dbReference>
<dbReference type="PANTHER" id="PTHR33376">
    <property type="match status" value="1"/>
</dbReference>
<dbReference type="EMBL" id="CAADIW010000048">
    <property type="protein sequence ID" value="VFS40849.1"/>
    <property type="molecule type" value="Genomic_DNA"/>
</dbReference>
<accession>A0A484Z452</accession>
<protein>
    <submittedName>
        <fullName evidence="3">TRAP-type mannitol/chloroaromatic compound transport system, periplasmic component</fullName>
    </submittedName>
</protein>